<dbReference type="KEGG" id="drg:H9K76_11490"/>
<reference evidence="1 2" key="1">
    <citation type="submission" date="2020-08" db="EMBL/GenBank/DDBJ databases">
        <title>Genome sequence of Diaphorobacter ruginosibacter DSM 27467T.</title>
        <authorList>
            <person name="Hyun D.-W."/>
            <person name="Bae J.-W."/>
        </authorList>
    </citation>
    <scope>NUCLEOTIDE SEQUENCE [LARGE SCALE GENOMIC DNA]</scope>
    <source>
        <strain evidence="1 2">DSM 27467</strain>
    </source>
</reference>
<organism evidence="1 2">
    <name type="scientific">Diaphorobacter ruginosibacter</name>
    <dbReference type="NCBI Taxonomy" id="1715720"/>
    <lineage>
        <taxon>Bacteria</taxon>
        <taxon>Pseudomonadati</taxon>
        <taxon>Pseudomonadota</taxon>
        <taxon>Betaproteobacteria</taxon>
        <taxon>Burkholderiales</taxon>
        <taxon>Comamonadaceae</taxon>
        <taxon>Diaphorobacter</taxon>
    </lineage>
</organism>
<accession>A0A7G9RVG5</accession>
<dbReference type="Proteomes" id="UP000515811">
    <property type="component" value="Chromosome"/>
</dbReference>
<name>A0A7G9RVG5_9BURK</name>
<evidence type="ECO:0000313" key="2">
    <source>
        <dbReference type="Proteomes" id="UP000515811"/>
    </source>
</evidence>
<proteinExistence type="predicted"/>
<protein>
    <submittedName>
        <fullName evidence="1">Uncharacterized protein</fullName>
    </submittedName>
</protein>
<dbReference type="EMBL" id="CP060714">
    <property type="protein sequence ID" value="QNN59590.1"/>
    <property type="molecule type" value="Genomic_DNA"/>
</dbReference>
<keyword evidence="2" id="KW-1185">Reference proteome</keyword>
<gene>
    <name evidence="1" type="ORF">H9K76_11490</name>
</gene>
<evidence type="ECO:0000313" key="1">
    <source>
        <dbReference type="EMBL" id="QNN59590.1"/>
    </source>
</evidence>
<dbReference type="AlphaFoldDB" id="A0A7G9RVG5"/>
<sequence>MAFFIAASSPAWAAPVEVYRGVLGKADVVMELGAPQADGARKGRYFYLRHGVDIPLQGRLDQLAEARPLTGELLEKKLDAGIAGAPMFEDAAQRQVIWRARLHGEALTGEWEDGIHGGRLPFRLERVAQYDPEKIAPRGVEAVTQAIVQGAGSGVAEGVAISMQDTPYDYLRVALPLEQGREVVVAPNLAWRPVRDVRTRFWYPRLTRHPDARMLAVANALLEQRHWAMSLQALACKSSIYESTGPEAGTLGYFDHEQIKLSYLSTTLMSVTESGSPSCGGAHPNNHFDPFTLDLLRGGYLDFSRLIKGYRHGLEGREYSPQLVDFIQKAVVGQSEHRDDKDCTEMLPDYMALMFEAPNQLGFVISGIGHARSVCLGSRVSLPFGKLKPMLKPEATRYLFPSAR</sequence>